<keyword evidence="6" id="KW-0067">ATP-binding</keyword>
<reference evidence="12 13" key="1">
    <citation type="submission" date="2021-04" db="EMBL/GenBank/DDBJ databases">
        <title>Complete genome sequencing of Allochromatium tepidum strain NZ.</title>
        <authorList>
            <person name="Tsukatani Y."/>
            <person name="Mori H."/>
        </authorList>
    </citation>
    <scope>NUCLEOTIDE SEQUENCE [LARGE SCALE GENOMIC DNA]</scope>
    <source>
        <strain evidence="12 13">NZ</strain>
    </source>
</reference>
<dbReference type="Gene3D" id="3.40.50.1000">
    <property type="entry name" value="HAD superfamily/HAD-like"/>
    <property type="match status" value="1"/>
</dbReference>
<keyword evidence="4 10" id="KW-0812">Transmembrane</keyword>
<proteinExistence type="inferred from homology"/>
<dbReference type="RefSeq" id="WP_213378655.1">
    <property type="nucleotide sequence ID" value="NZ_AP024563.1"/>
</dbReference>
<dbReference type="InterPro" id="IPR044492">
    <property type="entry name" value="P_typ_ATPase_HD_dom"/>
</dbReference>
<dbReference type="InterPro" id="IPR023299">
    <property type="entry name" value="ATPase_P-typ_cyto_dom_N"/>
</dbReference>
<feature type="transmembrane region" description="Helical" evidence="10">
    <location>
        <begin position="775"/>
        <end position="792"/>
    </location>
</feature>
<dbReference type="SUPFAM" id="SSF81660">
    <property type="entry name" value="Metal cation-transporting ATPase, ATP-binding domain N"/>
    <property type="match status" value="1"/>
</dbReference>
<evidence type="ECO:0000256" key="9">
    <source>
        <dbReference type="ARBA" id="ARBA00023136"/>
    </source>
</evidence>
<dbReference type="Pfam" id="PF08282">
    <property type="entry name" value="Hydrolase_3"/>
    <property type="match status" value="1"/>
</dbReference>
<organism evidence="12 13">
    <name type="scientific">Allochromatium tepidum</name>
    <dbReference type="NCBI Taxonomy" id="553982"/>
    <lineage>
        <taxon>Bacteria</taxon>
        <taxon>Pseudomonadati</taxon>
        <taxon>Pseudomonadota</taxon>
        <taxon>Gammaproteobacteria</taxon>
        <taxon>Chromatiales</taxon>
        <taxon>Chromatiaceae</taxon>
        <taxon>Allochromatium</taxon>
    </lineage>
</organism>
<feature type="transmembrane region" description="Helical" evidence="10">
    <location>
        <begin position="130"/>
        <end position="150"/>
    </location>
</feature>
<feature type="transmembrane region" description="Helical" evidence="10">
    <location>
        <begin position="328"/>
        <end position="352"/>
    </location>
</feature>
<feature type="transmembrane region" description="Helical" evidence="10">
    <location>
        <begin position="103"/>
        <end position="124"/>
    </location>
</feature>
<feature type="transmembrane region" description="Helical" evidence="10">
    <location>
        <begin position="742"/>
        <end position="763"/>
    </location>
</feature>
<evidence type="ECO:0000313" key="12">
    <source>
        <dbReference type="EMBL" id="BCU07558.1"/>
    </source>
</evidence>
<dbReference type="InterPro" id="IPR006068">
    <property type="entry name" value="ATPase_P-typ_cation-transptr_C"/>
</dbReference>
<evidence type="ECO:0000256" key="2">
    <source>
        <dbReference type="ARBA" id="ARBA00005675"/>
    </source>
</evidence>
<dbReference type="CDD" id="cd02080">
    <property type="entry name" value="P-type_ATPase_cation"/>
    <property type="match status" value="1"/>
</dbReference>
<keyword evidence="8 10" id="KW-1133">Transmembrane helix</keyword>
<dbReference type="InterPro" id="IPR008250">
    <property type="entry name" value="ATPase_P-typ_transduc_dom_A_sf"/>
</dbReference>
<dbReference type="Pfam" id="PF00122">
    <property type="entry name" value="E1-E2_ATPase"/>
    <property type="match status" value="1"/>
</dbReference>
<dbReference type="Pfam" id="PF00689">
    <property type="entry name" value="Cation_ATPase_C"/>
    <property type="match status" value="1"/>
</dbReference>
<dbReference type="InterPro" id="IPR036412">
    <property type="entry name" value="HAD-like_sf"/>
</dbReference>
<dbReference type="Pfam" id="PF00690">
    <property type="entry name" value="Cation_ATPase_N"/>
    <property type="match status" value="1"/>
</dbReference>
<feature type="transmembrane region" description="Helical" evidence="10">
    <location>
        <begin position="812"/>
        <end position="836"/>
    </location>
</feature>
<evidence type="ECO:0000256" key="7">
    <source>
        <dbReference type="ARBA" id="ARBA00022967"/>
    </source>
</evidence>
<evidence type="ECO:0000256" key="1">
    <source>
        <dbReference type="ARBA" id="ARBA00004651"/>
    </source>
</evidence>
<dbReference type="SMART" id="SM00831">
    <property type="entry name" value="Cation_ATPase_N"/>
    <property type="match status" value="1"/>
</dbReference>
<accession>A0ABM7QP05</accession>
<comment type="subcellular location">
    <subcellularLocation>
        <location evidence="1">Cell membrane</location>
        <topology evidence="1">Multi-pass membrane protein</topology>
    </subcellularLocation>
</comment>
<dbReference type="SFLD" id="SFLDG00002">
    <property type="entry name" value="C1.7:_P-type_atpase_like"/>
    <property type="match status" value="1"/>
</dbReference>
<dbReference type="PANTHER" id="PTHR43294:SF21">
    <property type="entry name" value="CATION TRANSPORTING ATPASE"/>
    <property type="match status" value="1"/>
</dbReference>
<dbReference type="InterPro" id="IPR001757">
    <property type="entry name" value="P_typ_ATPase"/>
</dbReference>
<dbReference type="InterPro" id="IPR023298">
    <property type="entry name" value="ATPase_P-typ_TM_dom_sf"/>
</dbReference>
<dbReference type="InterPro" id="IPR059000">
    <property type="entry name" value="ATPase_P-type_domA"/>
</dbReference>
<dbReference type="EMBL" id="AP024563">
    <property type="protein sequence ID" value="BCU07558.1"/>
    <property type="molecule type" value="Genomic_DNA"/>
</dbReference>
<feature type="transmembrane region" description="Helical" evidence="10">
    <location>
        <begin position="16"/>
        <end position="35"/>
    </location>
</feature>
<dbReference type="Gene3D" id="3.40.1110.10">
    <property type="entry name" value="Calcium-transporting ATPase, cytoplasmic domain N"/>
    <property type="match status" value="1"/>
</dbReference>
<keyword evidence="13" id="KW-1185">Reference proteome</keyword>
<keyword evidence="5" id="KW-0547">Nucleotide-binding</keyword>
<dbReference type="NCBIfam" id="TIGR01494">
    <property type="entry name" value="ATPase_P-type"/>
    <property type="match status" value="3"/>
</dbReference>
<dbReference type="SUPFAM" id="SSF81653">
    <property type="entry name" value="Calcium ATPase, transduction domain A"/>
    <property type="match status" value="1"/>
</dbReference>
<dbReference type="PRINTS" id="PR00120">
    <property type="entry name" value="HATPASE"/>
</dbReference>
<evidence type="ECO:0000256" key="3">
    <source>
        <dbReference type="ARBA" id="ARBA00022475"/>
    </source>
</evidence>
<dbReference type="InterPro" id="IPR050510">
    <property type="entry name" value="Cation_transp_ATPase_P-type"/>
</dbReference>
<protein>
    <submittedName>
        <fullName evidence="12">Cation-transporting P-type ATPase</fullName>
    </submittedName>
</protein>
<dbReference type="SUPFAM" id="SSF81665">
    <property type="entry name" value="Calcium ATPase, transmembrane domain M"/>
    <property type="match status" value="1"/>
</dbReference>
<evidence type="ECO:0000259" key="11">
    <source>
        <dbReference type="SMART" id="SM00831"/>
    </source>
</evidence>
<evidence type="ECO:0000256" key="5">
    <source>
        <dbReference type="ARBA" id="ARBA00022741"/>
    </source>
</evidence>
<dbReference type="InterPro" id="IPR023214">
    <property type="entry name" value="HAD_sf"/>
</dbReference>
<keyword evidence="3" id="KW-1003">Cell membrane</keyword>
<feature type="domain" description="Cation-transporting P-type ATPase N-terminal" evidence="11">
    <location>
        <begin position="57"/>
        <end position="130"/>
    </location>
</feature>
<dbReference type="PROSITE" id="PS00154">
    <property type="entry name" value="ATPASE_E1_E2"/>
    <property type="match status" value="1"/>
</dbReference>
<dbReference type="Proteomes" id="UP000680679">
    <property type="component" value="Chromosome"/>
</dbReference>
<feature type="transmembrane region" description="Helical" evidence="10">
    <location>
        <begin position="919"/>
        <end position="936"/>
    </location>
</feature>
<keyword evidence="9 10" id="KW-0472">Membrane</keyword>
<feature type="transmembrane region" description="Helical" evidence="10">
    <location>
        <begin position="297"/>
        <end position="316"/>
    </location>
</feature>
<dbReference type="SUPFAM" id="SSF56784">
    <property type="entry name" value="HAD-like"/>
    <property type="match status" value="1"/>
</dbReference>
<evidence type="ECO:0000256" key="4">
    <source>
        <dbReference type="ARBA" id="ARBA00022692"/>
    </source>
</evidence>
<evidence type="ECO:0000256" key="10">
    <source>
        <dbReference type="SAM" id="Phobius"/>
    </source>
</evidence>
<dbReference type="InterPro" id="IPR004014">
    <property type="entry name" value="ATPase_P-typ_cation-transptr_N"/>
</dbReference>
<feature type="transmembrane region" description="Helical" evidence="10">
    <location>
        <begin position="885"/>
        <end position="903"/>
    </location>
</feature>
<comment type="similarity">
    <text evidence="2">Belongs to the cation transport ATPase (P-type) (TC 3.A.3) family. Type IIA subfamily.</text>
</comment>
<feature type="transmembrane region" description="Helical" evidence="10">
    <location>
        <begin position="848"/>
        <end position="865"/>
    </location>
</feature>
<gene>
    <name evidence="12" type="ORF">Atep_22350</name>
</gene>
<dbReference type="InterPro" id="IPR018303">
    <property type="entry name" value="ATPase_P-typ_P_site"/>
</dbReference>
<dbReference type="Pfam" id="PF13246">
    <property type="entry name" value="Cation_ATPase"/>
    <property type="match status" value="1"/>
</dbReference>
<evidence type="ECO:0000256" key="6">
    <source>
        <dbReference type="ARBA" id="ARBA00022840"/>
    </source>
</evidence>
<evidence type="ECO:0000313" key="13">
    <source>
        <dbReference type="Proteomes" id="UP000680679"/>
    </source>
</evidence>
<dbReference type="Gene3D" id="1.20.1110.10">
    <property type="entry name" value="Calcium-transporting ATPase, transmembrane domain"/>
    <property type="match status" value="1"/>
</dbReference>
<evidence type="ECO:0000256" key="8">
    <source>
        <dbReference type="ARBA" id="ARBA00022989"/>
    </source>
</evidence>
<dbReference type="SFLD" id="SFLDF00027">
    <property type="entry name" value="p-type_atpase"/>
    <property type="match status" value="1"/>
</dbReference>
<dbReference type="SFLD" id="SFLDS00003">
    <property type="entry name" value="Haloacid_Dehalogenase"/>
    <property type="match status" value="1"/>
</dbReference>
<sequence>MIETPQLIFNLWSVEWLILFATLALLGLVGAWLGWRYQRAFEAERAAAAKSPVDQEHWHALSPDDALARLDSHEQGLAGTAADERLERHGPNRLPEPKTRGPLLRFLTQFNDILIYVLLAAGAVTALLQHWLDAGVILGVVLINAAIGFVQEGKAEDALKAIRQMLSPHAMVWRDGRLVTLEAESLVPGDLVQLQSGDKVPADLRLIRSKGLRVEEAALTGESVPVEKTVAPLDVDTPLADRVCMAYSGTLVTQGQGVGLVVGTGADTEIGRISALVAGVEQLTTPLLRQMAQLGRWVTAAILVVASATFAFGVWIRDYTAAEMFLASVGLAVAAIPEGLPAIMTITLAIGVRRMAGRNAIIRRLPAVETLGTVAVICSDKTGTLTRNLMTVTGLATSGRDFTLSGSGYDPHGLILLDGQPQASEDDPALGELLRASLLCNDAALEQSEGAWRIHGDPMEGALLVAAVKGGLELDATRRDWPRTDLIPFESEHKFMATLHHSHAGESLIVLKGAPEAVLGMCATQRTTTGTEPLQGAVWLERMEALAAAGQRVLAVASKPATARQSELNFSDLGADLTLLGLIGLMDPPRDEAIAAVRTCSEAGIRVKMITGDHAATAKAIAGQIGLANPDVVLTGAELDRLDDDQLRARVVEVDVYARVTPEHKLRLVQRLQETGRIVAMTGDGVNDAPALKRADVGVAMGINGTEAAKEASEMVLADDNFASIANAVEEGRTVYDNLRKAILFILPTNGGQALVVLGAILFGFHQFPLTPVQILWVNMVTAVTLALALAFEPPEPGLMRRPPRSPSEPVLTGLFLWRIAYVSVILMAGTFGLFLWEMDRGVSIEHARTVAVNTLVMGEIFYLFNSRYMTAPVLNRAGLFGNRYVLMAVVLLIVLQLAFTYLPPMQALFGTAAVGFEVWWRVILLGVVVLLAVELEKWVIRRVRRV</sequence>
<name>A0ABM7QP05_9GAMM</name>
<dbReference type="PRINTS" id="PR00119">
    <property type="entry name" value="CATATPASE"/>
</dbReference>
<dbReference type="PANTHER" id="PTHR43294">
    <property type="entry name" value="SODIUM/POTASSIUM-TRANSPORTING ATPASE SUBUNIT ALPHA"/>
    <property type="match status" value="1"/>
</dbReference>
<keyword evidence="7" id="KW-1278">Translocase</keyword>
<dbReference type="Gene3D" id="2.70.150.10">
    <property type="entry name" value="Calcium-transporting ATPase, cytoplasmic transduction domain A"/>
    <property type="match status" value="1"/>
</dbReference>